<reference evidence="9 10" key="1">
    <citation type="journal article" date="2023" name="Elife">
        <title>Identification of key yeast species and microbe-microbe interactions impacting larval growth of Drosophila in the wild.</title>
        <authorList>
            <person name="Mure A."/>
            <person name="Sugiura Y."/>
            <person name="Maeda R."/>
            <person name="Honda K."/>
            <person name="Sakurai N."/>
            <person name="Takahashi Y."/>
            <person name="Watada M."/>
            <person name="Katoh T."/>
            <person name="Gotoh A."/>
            <person name="Gotoh Y."/>
            <person name="Taniguchi I."/>
            <person name="Nakamura K."/>
            <person name="Hayashi T."/>
            <person name="Katayama T."/>
            <person name="Uemura T."/>
            <person name="Hattori Y."/>
        </authorList>
    </citation>
    <scope>NUCLEOTIDE SEQUENCE [LARGE SCALE GENOMIC DNA]</scope>
    <source>
        <strain evidence="9 10">PK-24</strain>
    </source>
</reference>
<accession>A0AAV5R789</accession>
<keyword evidence="2 5" id="KW-0067">ATP-binding</keyword>
<feature type="coiled-coil region" evidence="7">
    <location>
        <begin position="441"/>
        <end position="511"/>
    </location>
</feature>
<dbReference type="SMART" id="SM00129">
    <property type="entry name" value="KISc"/>
    <property type="match status" value="1"/>
</dbReference>
<feature type="binding site" evidence="5">
    <location>
        <begin position="105"/>
        <end position="112"/>
    </location>
    <ligand>
        <name>ATP</name>
        <dbReference type="ChEBI" id="CHEBI:30616"/>
    </ligand>
</feature>
<dbReference type="EMBL" id="BTGB01000005">
    <property type="protein sequence ID" value="GMM47180.1"/>
    <property type="molecule type" value="Genomic_DNA"/>
</dbReference>
<protein>
    <recommendedName>
        <fullName evidence="6">Kinesin-like protein</fullName>
    </recommendedName>
</protein>
<proteinExistence type="inferred from homology"/>
<dbReference type="InterPro" id="IPR027417">
    <property type="entry name" value="P-loop_NTPase"/>
</dbReference>
<dbReference type="Gene3D" id="3.40.850.10">
    <property type="entry name" value="Kinesin motor domain"/>
    <property type="match status" value="1"/>
</dbReference>
<evidence type="ECO:0000256" key="7">
    <source>
        <dbReference type="SAM" id="Coils"/>
    </source>
</evidence>
<feature type="domain" description="Kinesin motor" evidence="8">
    <location>
        <begin position="1"/>
        <end position="327"/>
    </location>
</feature>
<gene>
    <name evidence="9" type="ORF">DAPK24_037550</name>
</gene>
<dbReference type="InterPro" id="IPR027640">
    <property type="entry name" value="Kinesin-like_fam"/>
</dbReference>
<dbReference type="PROSITE" id="PS50067">
    <property type="entry name" value="KINESIN_MOTOR_2"/>
    <property type="match status" value="1"/>
</dbReference>
<keyword evidence="6" id="KW-0493">Microtubule</keyword>
<dbReference type="PRINTS" id="PR00380">
    <property type="entry name" value="KINESINHEAVY"/>
</dbReference>
<keyword evidence="10" id="KW-1185">Reference proteome</keyword>
<dbReference type="Proteomes" id="UP001378960">
    <property type="component" value="Unassembled WGS sequence"/>
</dbReference>
<keyword evidence="3 7" id="KW-0175">Coiled coil</keyword>
<name>A0AAV5R789_PICKL</name>
<dbReference type="InterPro" id="IPR001752">
    <property type="entry name" value="Kinesin_motor_dom"/>
</dbReference>
<dbReference type="PROSITE" id="PS00411">
    <property type="entry name" value="KINESIN_MOTOR_1"/>
    <property type="match status" value="1"/>
</dbReference>
<keyword evidence="4 5" id="KW-0505">Motor protein</keyword>
<dbReference type="GO" id="GO:0005524">
    <property type="term" value="F:ATP binding"/>
    <property type="evidence" value="ECO:0007669"/>
    <property type="project" value="UniProtKB-UniRule"/>
</dbReference>
<organism evidence="9 10">
    <name type="scientific">Pichia kluyveri</name>
    <name type="common">Yeast</name>
    <dbReference type="NCBI Taxonomy" id="36015"/>
    <lineage>
        <taxon>Eukaryota</taxon>
        <taxon>Fungi</taxon>
        <taxon>Dikarya</taxon>
        <taxon>Ascomycota</taxon>
        <taxon>Saccharomycotina</taxon>
        <taxon>Pichiomycetes</taxon>
        <taxon>Pichiales</taxon>
        <taxon>Pichiaceae</taxon>
        <taxon>Pichia</taxon>
    </lineage>
</organism>
<dbReference type="Pfam" id="PF00225">
    <property type="entry name" value="Kinesin"/>
    <property type="match status" value="1"/>
</dbReference>
<evidence type="ECO:0000256" key="4">
    <source>
        <dbReference type="ARBA" id="ARBA00023175"/>
    </source>
</evidence>
<evidence type="ECO:0000256" key="6">
    <source>
        <dbReference type="RuleBase" id="RU000394"/>
    </source>
</evidence>
<dbReference type="GO" id="GO:0008017">
    <property type="term" value="F:microtubule binding"/>
    <property type="evidence" value="ECO:0007669"/>
    <property type="project" value="InterPro"/>
</dbReference>
<evidence type="ECO:0000256" key="1">
    <source>
        <dbReference type="ARBA" id="ARBA00022741"/>
    </source>
</evidence>
<dbReference type="InterPro" id="IPR036961">
    <property type="entry name" value="Kinesin_motor_dom_sf"/>
</dbReference>
<dbReference type="SUPFAM" id="SSF52540">
    <property type="entry name" value="P-loop containing nucleoside triphosphate hydrolases"/>
    <property type="match status" value="1"/>
</dbReference>
<dbReference type="GO" id="GO:0007018">
    <property type="term" value="P:microtubule-based movement"/>
    <property type="evidence" value="ECO:0007669"/>
    <property type="project" value="InterPro"/>
</dbReference>
<evidence type="ECO:0000256" key="5">
    <source>
        <dbReference type="PROSITE-ProRule" id="PRU00283"/>
    </source>
</evidence>
<dbReference type="PANTHER" id="PTHR47968">
    <property type="entry name" value="CENTROMERE PROTEIN E"/>
    <property type="match status" value="1"/>
</dbReference>
<evidence type="ECO:0000259" key="8">
    <source>
        <dbReference type="PROSITE" id="PS50067"/>
    </source>
</evidence>
<keyword evidence="1 5" id="KW-0547">Nucleotide-binding</keyword>
<comment type="similarity">
    <text evidence="5 6">Belongs to the TRAFAC class myosin-kinesin ATPase superfamily. Kinesin family.</text>
</comment>
<dbReference type="AlphaFoldDB" id="A0AAV5R789"/>
<comment type="caution">
    <text evidence="9">The sequence shown here is derived from an EMBL/GenBank/DDBJ whole genome shotgun (WGS) entry which is preliminary data.</text>
</comment>
<dbReference type="PANTHER" id="PTHR47968:SF75">
    <property type="entry name" value="CENTROMERE-ASSOCIATED PROTEIN E"/>
    <property type="match status" value="1"/>
</dbReference>
<dbReference type="InterPro" id="IPR019821">
    <property type="entry name" value="Kinesin_motor_CS"/>
</dbReference>
<evidence type="ECO:0000313" key="9">
    <source>
        <dbReference type="EMBL" id="GMM47180.1"/>
    </source>
</evidence>
<dbReference type="GO" id="GO:0003777">
    <property type="term" value="F:microtubule motor activity"/>
    <property type="evidence" value="ECO:0007669"/>
    <property type="project" value="InterPro"/>
</dbReference>
<evidence type="ECO:0000256" key="3">
    <source>
        <dbReference type="ARBA" id="ARBA00023054"/>
    </source>
</evidence>
<evidence type="ECO:0000256" key="2">
    <source>
        <dbReference type="ARBA" id="ARBA00022840"/>
    </source>
</evidence>
<dbReference type="GO" id="GO:0005874">
    <property type="term" value="C:microtubule"/>
    <property type="evidence" value="ECO:0007669"/>
    <property type="project" value="UniProtKB-KW"/>
</dbReference>
<sequence length="521" mass="58938">MPQSPRLSRSSSRLSLLSSSSTISQDTPVHSSHIHVSIRPKYEDIPTSWIIDSNRGIVEHSELGTFQYDHVFDVNDNNDDLYQIVAFPILEKFLQGYNGTIFAYGMTGSGKTYSMRGLLERSIDVLFENVNVVECSILEIYNEKICDLLVGDNTDLKIVDDKKDGVKVKGLSEIRVESVNQLLELIDRGESLRSMDSTDYNHTSSRSHFIVKIKVFIVDNNGNRVSSVLNFCDLAGSERATTHIDRRKEGAYINKSLLALGTVITKLSENTTNMSHIPYRDSKLTRFLQPSLNGQSAISILCTMQLGINFIGETTNTLRFGLRAKNIQLNIKKNSSDYDVNKLIQENEILKNEILELQNTTILTPPPAGGDELYYELVAENSILNEQVEHLKRLQMEKSLLVSQSNVDGIDGLSYIVCEEIGDRVTRNRCNEIIAKIKDNVKQYDLRINEMESYISHLENRLRISEGEVERSKRSSSHQVSNTILPNDDIVDELRDEISELQSSMKRKDAIIRALQGIRDI</sequence>
<evidence type="ECO:0000313" key="10">
    <source>
        <dbReference type="Proteomes" id="UP001378960"/>
    </source>
</evidence>